<evidence type="ECO:0000256" key="1">
    <source>
        <dbReference type="SAM" id="MobiDB-lite"/>
    </source>
</evidence>
<accession>A0A1I7VNJ9</accession>
<feature type="compositionally biased region" description="Basic and acidic residues" evidence="1">
    <location>
        <begin position="239"/>
        <end position="250"/>
    </location>
</feature>
<dbReference type="eggNOG" id="ENOG502QR56">
    <property type="taxonomic scope" value="Eukaryota"/>
</dbReference>
<organism evidence="2 3">
    <name type="scientific">Loa loa</name>
    <name type="common">Eye worm</name>
    <name type="synonym">Filaria loa</name>
    <dbReference type="NCBI Taxonomy" id="7209"/>
    <lineage>
        <taxon>Eukaryota</taxon>
        <taxon>Metazoa</taxon>
        <taxon>Ecdysozoa</taxon>
        <taxon>Nematoda</taxon>
        <taxon>Chromadorea</taxon>
        <taxon>Rhabditida</taxon>
        <taxon>Spirurina</taxon>
        <taxon>Spiruromorpha</taxon>
        <taxon>Filarioidea</taxon>
        <taxon>Onchocercidae</taxon>
        <taxon>Loa</taxon>
    </lineage>
</organism>
<dbReference type="InterPro" id="IPR005312">
    <property type="entry name" value="DUF1759"/>
</dbReference>
<proteinExistence type="predicted"/>
<dbReference type="PANTHER" id="PTHR22954:SF3">
    <property type="entry name" value="PROTEIN CBG08539"/>
    <property type="match status" value="1"/>
</dbReference>
<dbReference type="WBParaSite" id="EN70_4525">
    <property type="protein sequence ID" value="EN70_4525"/>
    <property type="gene ID" value="EN70_4525"/>
</dbReference>
<dbReference type="Proteomes" id="UP000095285">
    <property type="component" value="Unassembled WGS sequence"/>
</dbReference>
<protein>
    <submittedName>
        <fullName evidence="3">Gag protein</fullName>
    </submittedName>
</protein>
<dbReference type="PANTHER" id="PTHR22954">
    <property type="entry name" value="RETROVIRAL PROTEASE-RELATED"/>
    <property type="match status" value="1"/>
</dbReference>
<reference evidence="2" key="1">
    <citation type="submission" date="2012-04" db="EMBL/GenBank/DDBJ databases">
        <title>The Genome Sequence of Loa loa.</title>
        <authorList>
            <consortium name="The Broad Institute Genome Sequencing Platform"/>
            <consortium name="Broad Institute Genome Sequencing Center for Infectious Disease"/>
            <person name="Nutman T.B."/>
            <person name="Fink D.L."/>
            <person name="Russ C."/>
            <person name="Young S."/>
            <person name="Zeng Q."/>
            <person name="Gargeya S."/>
            <person name="Alvarado L."/>
            <person name="Berlin A."/>
            <person name="Chapman S.B."/>
            <person name="Chen Z."/>
            <person name="Freedman E."/>
            <person name="Gellesch M."/>
            <person name="Goldberg J."/>
            <person name="Griggs A."/>
            <person name="Gujja S."/>
            <person name="Heilman E.R."/>
            <person name="Heiman D."/>
            <person name="Howarth C."/>
            <person name="Mehta T."/>
            <person name="Neiman D."/>
            <person name="Pearson M."/>
            <person name="Roberts A."/>
            <person name="Saif S."/>
            <person name="Shea T."/>
            <person name="Shenoy N."/>
            <person name="Sisk P."/>
            <person name="Stolte C."/>
            <person name="Sykes S."/>
            <person name="White J."/>
            <person name="Yandava C."/>
            <person name="Haas B."/>
            <person name="Henn M.R."/>
            <person name="Nusbaum C."/>
            <person name="Birren B."/>
        </authorList>
    </citation>
    <scope>NUCLEOTIDE SEQUENCE [LARGE SCALE GENOMIC DNA]</scope>
</reference>
<evidence type="ECO:0000313" key="3">
    <source>
        <dbReference type="WBParaSite" id="EN70_4525"/>
    </source>
</evidence>
<name>A0A1I7VNJ9_LOALO</name>
<evidence type="ECO:0000313" key="2">
    <source>
        <dbReference type="Proteomes" id="UP000095285"/>
    </source>
</evidence>
<feature type="compositionally biased region" description="Basic and acidic residues" evidence="1">
    <location>
        <begin position="259"/>
        <end position="268"/>
    </location>
</feature>
<feature type="region of interest" description="Disordered" evidence="1">
    <location>
        <begin position="239"/>
        <end position="268"/>
    </location>
</feature>
<dbReference type="AlphaFoldDB" id="A0A1I7VNJ9"/>
<sequence length="268" mass="31335">MSTSLNKSAQPTIDRVIELLEEIKKLDLSLPDRNQPQDQKQQYEIKKRIVKDKVKRFDIYVGTLEMINQKWLDLIQQAMKTAKKEEEQKYEEMFNDKQGILHMIKETIITLNSYYDDLELALQQEKLIVTKGKEIEKPSPAYHSIINLPQLPLPTFSGDPKLWREFWNSFNAAIHLQEIPNIQKLTYLISCLKGESLEAIRGFDIAPENYQLIRQVLIDKYGNPATIKKSLYNEFHSIQRNDKESSRSDGKNPSTVRSIRRESGTFQY</sequence>
<keyword evidence="2" id="KW-1185">Reference proteome</keyword>
<dbReference type="Pfam" id="PF03564">
    <property type="entry name" value="DUF1759"/>
    <property type="match status" value="1"/>
</dbReference>
<reference evidence="3" key="2">
    <citation type="submission" date="2016-11" db="UniProtKB">
        <authorList>
            <consortium name="WormBaseParasite"/>
        </authorList>
    </citation>
    <scope>IDENTIFICATION</scope>
</reference>